<feature type="region of interest" description="Disordered" evidence="1">
    <location>
        <begin position="1"/>
        <end position="20"/>
    </location>
</feature>
<reference evidence="3 4" key="1">
    <citation type="journal article" date="2017" name="Int. J. Syst. Evol. Microbiol.">
        <title>Ramlibacter alkalitolerans sp. nov., alkali-tolerant bacterium isolated from soil of ginseng.</title>
        <authorList>
            <person name="Lee D.H."/>
            <person name="Cha C.J."/>
        </authorList>
    </citation>
    <scope>NUCLEOTIDE SEQUENCE [LARGE SCALE GENOMIC DNA]</scope>
    <source>
        <strain evidence="3 4">KACC 19305</strain>
    </source>
</reference>
<proteinExistence type="predicted"/>
<accession>A0ABS1JQ19</accession>
<feature type="domain" description="HTH marR-type" evidence="2">
    <location>
        <begin position="22"/>
        <end position="161"/>
    </location>
</feature>
<dbReference type="Proteomes" id="UP000622707">
    <property type="component" value="Unassembled WGS sequence"/>
</dbReference>
<dbReference type="PANTHER" id="PTHR33164">
    <property type="entry name" value="TRANSCRIPTIONAL REGULATOR, MARR FAMILY"/>
    <property type="match status" value="1"/>
</dbReference>
<dbReference type="SMART" id="SM00347">
    <property type="entry name" value="HTH_MARR"/>
    <property type="match status" value="1"/>
</dbReference>
<dbReference type="InterPro" id="IPR000835">
    <property type="entry name" value="HTH_MarR-typ"/>
</dbReference>
<sequence length="172" mass="18623">MSTAAKGTPRKAPATQHPVDPATKVLRRFRVVFNAVKSHFRAVEKTSGISGAQVWALSVIHARAGVGVKELARAMDVHQSTASNLVRALQEAGMVVSAREGEDRRAVQLYLTTRGHKALGKAPGPFEGILPDALKKLDDKTLARLDRDLASLIHLLDPQVKGRNVPLGERED</sequence>
<dbReference type="Pfam" id="PF12802">
    <property type="entry name" value="MarR_2"/>
    <property type="match status" value="1"/>
</dbReference>
<comment type="caution">
    <text evidence="3">The sequence shown here is derived from an EMBL/GenBank/DDBJ whole genome shotgun (WGS) entry which is preliminary data.</text>
</comment>
<dbReference type="PANTHER" id="PTHR33164:SF89">
    <property type="entry name" value="MARR FAMILY REGULATORY PROTEIN"/>
    <property type="match status" value="1"/>
</dbReference>
<evidence type="ECO:0000313" key="3">
    <source>
        <dbReference type="EMBL" id="MBL0426231.1"/>
    </source>
</evidence>
<dbReference type="RefSeq" id="WP_201690275.1">
    <property type="nucleotide sequence ID" value="NZ_JAEQND010000007.1"/>
</dbReference>
<dbReference type="InterPro" id="IPR039422">
    <property type="entry name" value="MarR/SlyA-like"/>
</dbReference>
<protein>
    <submittedName>
        <fullName evidence="3">Winged helix-turn-helix transcriptional regulator</fullName>
    </submittedName>
</protein>
<name>A0ABS1JQ19_9BURK</name>
<dbReference type="InterPro" id="IPR036388">
    <property type="entry name" value="WH-like_DNA-bd_sf"/>
</dbReference>
<dbReference type="InterPro" id="IPR036390">
    <property type="entry name" value="WH_DNA-bd_sf"/>
</dbReference>
<evidence type="ECO:0000256" key="1">
    <source>
        <dbReference type="SAM" id="MobiDB-lite"/>
    </source>
</evidence>
<evidence type="ECO:0000259" key="2">
    <source>
        <dbReference type="PROSITE" id="PS50995"/>
    </source>
</evidence>
<gene>
    <name evidence="3" type="ORF">JI746_14040</name>
</gene>
<organism evidence="3 4">
    <name type="scientific">Ramlibacter alkalitolerans</name>
    <dbReference type="NCBI Taxonomy" id="2039631"/>
    <lineage>
        <taxon>Bacteria</taxon>
        <taxon>Pseudomonadati</taxon>
        <taxon>Pseudomonadota</taxon>
        <taxon>Betaproteobacteria</taxon>
        <taxon>Burkholderiales</taxon>
        <taxon>Comamonadaceae</taxon>
        <taxon>Ramlibacter</taxon>
    </lineage>
</organism>
<dbReference type="SUPFAM" id="SSF46785">
    <property type="entry name" value="Winged helix' DNA-binding domain"/>
    <property type="match status" value="1"/>
</dbReference>
<dbReference type="Gene3D" id="1.10.10.10">
    <property type="entry name" value="Winged helix-like DNA-binding domain superfamily/Winged helix DNA-binding domain"/>
    <property type="match status" value="1"/>
</dbReference>
<keyword evidence="4" id="KW-1185">Reference proteome</keyword>
<evidence type="ECO:0000313" key="4">
    <source>
        <dbReference type="Proteomes" id="UP000622707"/>
    </source>
</evidence>
<dbReference type="PROSITE" id="PS50995">
    <property type="entry name" value="HTH_MARR_2"/>
    <property type="match status" value="1"/>
</dbReference>
<dbReference type="EMBL" id="JAEQND010000007">
    <property type="protein sequence ID" value="MBL0426231.1"/>
    <property type="molecule type" value="Genomic_DNA"/>
</dbReference>